<evidence type="ECO:0000256" key="3">
    <source>
        <dbReference type="ARBA" id="ARBA00022825"/>
    </source>
</evidence>
<dbReference type="Gene3D" id="2.120.10.30">
    <property type="entry name" value="TolB, C-terminal domain"/>
    <property type="match status" value="1"/>
</dbReference>
<dbReference type="InterPro" id="IPR011042">
    <property type="entry name" value="6-blade_b-propeller_TolB-like"/>
</dbReference>
<comment type="caution">
    <text evidence="6">The sequence shown here is derived from an EMBL/GenBank/DDBJ whole genome shotgun (WGS) entry which is preliminary data.</text>
</comment>
<dbReference type="EMBL" id="JAQGEF010000025">
    <property type="protein sequence ID" value="MDA3616221.1"/>
    <property type="molecule type" value="Genomic_DNA"/>
</dbReference>
<evidence type="ECO:0000313" key="6">
    <source>
        <dbReference type="EMBL" id="MDA3616221.1"/>
    </source>
</evidence>
<dbReference type="Gene3D" id="2.120.10.60">
    <property type="entry name" value="Tricorn protease N-terminal domain"/>
    <property type="match status" value="1"/>
</dbReference>
<dbReference type="PANTHER" id="PTHR42776:SF13">
    <property type="entry name" value="DIPEPTIDYL-PEPTIDASE 5"/>
    <property type="match status" value="1"/>
</dbReference>
<evidence type="ECO:0000256" key="2">
    <source>
        <dbReference type="ARBA" id="ARBA00022801"/>
    </source>
</evidence>
<evidence type="ECO:0000259" key="5">
    <source>
        <dbReference type="Pfam" id="PF00326"/>
    </source>
</evidence>
<dbReference type="Pfam" id="PF00326">
    <property type="entry name" value="Peptidase_S9"/>
    <property type="match status" value="1"/>
</dbReference>
<dbReference type="SUPFAM" id="SSF53474">
    <property type="entry name" value="alpha/beta-Hydrolases"/>
    <property type="match status" value="1"/>
</dbReference>
<accession>A0ABT4UMZ6</accession>
<keyword evidence="1 4" id="KW-0732">Signal</keyword>
<gene>
    <name evidence="6" type="ORF">O3P16_15500</name>
</gene>
<sequence>MIGLRLRCVMLFLVTASTITVFAQKKVITHESLWAMKRVGAPAISPNGKWVVYSVQDPSYDPKLVKTDLWIVATDKSVAPRKLTDSKASEAAYTWAPASDKIAFTSKKEDDEVSQVYILDIANGGEAQKITNLSSGASAPVFSPDGKKILFTSRVYAKAFEDSVFKKMDKAVKDRKYKARVYTSFPVRDFDQWIDEKQTHVYIQDAVPNAVPTNLFKHINIVNEQGFAFSGKPVFSPDGQTILIAATTESTTAAYREPANNIYAIDVKTGKEKLVIANNGNSYSEPALSADGTVIYFTNTIVNNGKLYNEGRLYKASYPAVQNIEKINIPDNPVVQYVPTPKGIYVVQDDSAKYKVLLVANDGKTWSQFTPNEAASFTNVAVSENGEAVVASYESAVAPPEIALLKNKQSQLLSEHNKAVLAALDYGTVEDFWFKSKQGKQIHNLLVKPANFDPNKKYPLFVLMHGGPASAFRHNYGYRWNYQLLASDKYVIVMTNYTGSTGFGEAFANSIQFDPFKTPAEEILQGAEEAIKKYSFIDANKQFAGGASYGGHMANWMGVTTTHFKCLISHAGLFNSESQWGSSDVIYGRELMNGGTPWMNTKTFKNQNPIRYAGNLKTPMLVTIGERDYRVPINNTLELWSALQRMKVPSKLLVFPDENHWILNAENSRFFYEQLHEWVQGYVK</sequence>
<evidence type="ECO:0000256" key="1">
    <source>
        <dbReference type="ARBA" id="ARBA00022729"/>
    </source>
</evidence>
<evidence type="ECO:0000256" key="4">
    <source>
        <dbReference type="SAM" id="SignalP"/>
    </source>
</evidence>
<dbReference type="PANTHER" id="PTHR42776">
    <property type="entry name" value="SERINE PEPTIDASE S9 FAMILY MEMBER"/>
    <property type="match status" value="1"/>
</dbReference>
<keyword evidence="7" id="KW-1185">Reference proteome</keyword>
<dbReference type="SUPFAM" id="SSF82171">
    <property type="entry name" value="DPP6 N-terminal domain-like"/>
    <property type="match status" value="1"/>
</dbReference>
<evidence type="ECO:0000313" key="7">
    <source>
        <dbReference type="Proteomes" id="UP001210231"/>
    </source>
</evidence>
<name>A0ABT4UMZ6_9BACT</name>
<dbReference type="RefSeq" id="WP_407032551.1">
    <property type="nucleotide sequence ID" value="NZ_JAQGEF010000025.1"/>
</dbReference>
<dbReference type="Pfam" id="PF07676">
    <property type="entry name" value="PD40"/>
    <property type="match status" value="4"/>
</dbReference>
<keyword evidence="2" id="KW-0378">Hydrolase</keyword>
<organism evidence="6 7">
    <name type="scientific">Polluticaenibacter yanchengensis</name>
    <dbReference type="NCBI Taxonomy" id="3014562"/>
    <lineage>
        <taxon>Bacteria</taxon>
        <taxon>Pseudomonadati</taxon>
        <taxon>Bacteroidota</taxon>
        <taxon>Chitinophagia</taxon>
        <taxon>Chitinophagales</taxon>
        <taxon>Chitinophagaceae</taxon>
        <taxon>Polluticaenibacter</taxon>
    </lineage>
</organism>
<keyword evidence="3" id="KW-0645">Protease</keyword>
<protein>
    <submittedName>
        <fullName evidence="6">S9 family peptidase</fullName>
    </submittedName>
</protein>
<keyword evidence="3" id="KW-0720">Serine protease</keyword>
<feature type="signal peptide" evidence="4">
    <location>
        <begin position="1"/>
        <end position="23"/>
    </location>
</feature>
<dbReference type="InterPro" id="IPR029058">
    <property type="entry name" value="AB_hydrolase_fold"/>
</dbReference>
<dbReference type="Proteomes" id="UP001210231">
    <property type="component" value="Unassembled WGS sequence"/>
</dbReference>
<proteinExistence type="predicted"/>
<feature type="domain" description="Peptidase S9 prolyl oligopeptidase catalytic" evidence="5">
    <location>
        <begin position="478"/>
        <end position="683"/>
    </location>
</feature>
<dbReference type="InterPro" id="IPR001375">
    <property type="entry name" value="Peptidase_S9_cat"/>
</dbReference>
<dbReference type="Gene3D" id="3.40.50.1820">
    <property type="entry name" value="alpha/beta hydrolase"/>
    <property type="match status" value="1"/>
</dbReference>
<feature type="chain" id="PRO_5045760813" evidence="4">
    <location>
        <begin position="24"/>
        <end position="684"/>
    </location>
</feature>
<reference evidence="6 7" key="1">
    <citation type="submission" date="2022-12" db="EMBL/GenBank/DDBJ databases">
        <title>Chitinophagaceae gen. sp. nov., a new member of the family Chitinophagaceae, isolated from soil in a chemical factory.</title>
        <authorList>
            <person name="Ke Z."/>
        </authorList>
    </citation>
    <scope>NUCLEOTIDE SEQUENCE [LARGE SCALE GENOMIC DNA]</scope>
    <source>
        <strain evidence="6 7">LY-5</strain>
    </source>
</reference>
<dbReference type="InterPro" id="IPR011659">
    <property type="entry name" value="WD40"/>
</dbReference>